<comment type="subcellular location">
    <subcellularLocation>
        <location evidence="1">Cell membrane</location>
        <topology evidence="1">Multi-pass membrane protein</topology>
    </subcellularLocation>
</comment>
<keyword evidence="10" id="KW-1185">Reference proteome</keyword>
<sequence length="938" mass="105190">MKYLLKMSWRFLREQKLRTFLTAACLTLAVFVVGICGVFGSSALYSVRNLYRVVYGSYHFQVNASAPDGKQITPEGFDVLRHHDVIEQYGEIYFYSPEIFAYDQTLPMNYNTLYNAEPGTRLNCWRITLDDYSCTTVNSHSSDFLNYDANLMQLLGQDRSIFPRSPIGRMPEQAGEIVLPLDMREGRYDSWLKMIGAESQVKGKGYQIGDTIHITIQNGTTAYSGSMTEDQEMLQTGASVEATYRVVGFGEYGMSAVIHTSDTQLSALQSATPAVAYCRIRDGVDYTSTLDSLMKEVGLGSILDAEDQLTQNEELLTMELRGDDAMMKFAGIFGLVFLLGIFLFFFIRLVIDNAFEMSTQERVRQFAILRTVGASRWQIAVMVMLEGILYAIVAIPFGMGGACLLGYGDLEHFCASVKNLGSETAVEYLSCVQFHLYAPVMLLTVLIALWSILISAYTSAMWAAKVDPMQAAQFGKPKKEKKIRHKVCRTRHRFGFALYFARLNQKRNKKRYRITMFSVAMGMVMFMTCYGLNRTIQYILRVQMAGIYDVRASVSAERYTAAEGLAQIRKSGMFTDCYVSDRVTLNVDLSGLAESRLGENHAEYPDVYDATELGVFFQPVDQTEYEAKYQKVVGLSYADFCSSGGLYLGSTALVYVERDSGLSAGYHREVELLKPSAEPIQATLLVNKIPKDPEKPDGEFEPILEAVTISGVFDSAGCSELIGEITYNSSPTLYGIVDVNRFEEYCFLRDYQGEWKRDVTHYTMNYAPGQQQEAKEWLAQQQQAGFLTEYDGECSAEVETTQFVLDLFTRLCYHFVLILLGISVFTIMNTMNTAILNRRHELGMLRAVGMSAKQIRLTLLSEACRYVVQAAVGSSLVAGGICLYLVYSSFYTSRWIWFLLPGALIALGVGLVFAVLSTLVPLRSLEKSDAAQVIREIN</sequence>
<dbReference type="InterPro" id="IPR003838">
    <property type="entry name" value="ABC3_permease_C"/>
</dbReference>
<dbReference type="KEGG" id="rch:RUM_20780"/>
<feature type="domain" description="ABC3 transporter permease C-terminal" evidence="8">
    <location>
        <begin position="339"/>
        <end position="463"/>
    </location>
</feature>
<keyword evidence="4 7" id="KW-1133">Transmembrane helix</keyword>
<evidence type="ECO:0000313" key="10">
    <source>
        <dbReference type="Proteomes" id="UP000007054"/>
    </source>
</evidence>
<dbReference type="GO" id="GO:0022857">
    <property type="term" value="F:transmembrane transporter activity"/>
    <property type="evidence" value="ECO:0007669"/>
    <property type="project" value="TreeGrafter"/>
</dbReference>
<evidence type="ECO:0000256" key="2">
    <source>
        <dbReference type="ARBA" id="ARBA00022475"/>
    </source>
</evidence>
<evidence type="ECO:0000256" key="7">
    <source>
        <dbReference type="SAM" id="Phobius"/>
    </source>
</evidence>
<dbReference type="PATRIC" id="fig|213810.4.peg.1967"/>
<feature type="transmembrane region" description="Helical" evidence="7">
    <location>
        <begin position="379"/>
        <end position="399"/>
    </location>
</feature>
<evidence type="ECO:0000256" key="6">
    <source>
        <dbReference type="ARBA" id="ARBA00038076"/>
    </source>
</evidence>
<reference evidence="9" key="1">
    <citation type="submission" date="2010-03" db="EMBL/GenBank/DDBJ databases">
        <title>The genome sequence of Ruminococcus sp. 18P13.</title>
        <authorList>
            <consortium name="metaHIT consortium -- http://www.metahit.eu/"/>
            <person name="Pajon A."/>
            <person name="Turner K."/>
            <person name="Parkhill J."/>
            <person name="Bernalier A."/>
        </authorList>
    </citation>
    <scope>NUCLEOTIDE SEQUENCE [LARGE SCALE GENOMIC DNA]</scope>
    <source>
        <strain evidence="9">Type strain: 18P13</strain>
    </source>
</reference>
<feature type="domain" description="ABC3 transporter permease C-terminal" evidence="8">
    <location>
        <begin position="815"/>
        <end position="925"/>
    </location>
</feature>
<evidence type="ECO:0000256" key="3">
    <source>
        <dbReference type="ARBA" id="ARBA00022692"/>
    </source>
</evidence>
<dbReference type="GO" id="GO:0005886">
    <property type="term" value="C:plasma membrane"/>
    <property type="evidence" value="ECO:0007669"/>
    <property type="project" value="UniProtKB-SubCell"/>
</dbReference>
<feature type="transmembrane region" description="Helical" evidence="7">
    <location>
        <begin position="512"/>
        <end position="533"/>
    </location>
</feature>
<dbReference type="STRING" id="213810.RUM_20780"/>
<dbReference type="Pfam" id="PF02687">
    <property type="entry name" value="FtsX"/>
    <property type="match status" value="2"/>
</dbReference>
<keyword evidence="3 7" id="KW-0812">Transmembrane</keyword>
<dbReference type="PANTHER" id="PTHR30572">
    <property type="entry name" value="MEMBRANE COMPONENT OF TRANSPORTER-RELATED"/>
    <property type="match status" value="1"/>
</dbReference>
<feature type="transmembrane region" description="Helical" evidence="7">
    <location>
        <begin position="329"/>
        <end position="351"/>
    </location>
</feature>
<dbReference type="EMBL" id="FP929052">
    <property type="protein sequence ID" value="CBL18101.1"/>
    <property type="molecule type" value="Genomic_DNA"/>
</dbReference>
<dbReference type="BioCyc" id="RCHA213810:RUM_RS10080-MONOMER"/>
<dbReference type="InterPro" id="IPR050250">
    <property type="entry name" value="Macrolide_Exporter_MacB"/>
</dbReference>
<dbReference type="Proteomes" id="UP000007054">
    <property type="component" value="Chromosome"/>
</dbReference>
<accession>D4LEQ6</accession>
<feature type="transmembrane region" description="Helical" evidence="7">
    <location>
        <begin position="436"/>
        <end position="460"/>
    </location>
</feature>
<feature type="transmembrane region" description="Helical" evidence="7">
    <location>
        <begin position="813"/>
        <end position="836"/>
    </location>
</feature>
<dbReference type="AlphaFoldDB" id="D4LEQ6"/>
<evidence type="ECO:0000256" key="4">
    <source>
        <dbReference type="ARBA" id="ARBA00022989"/>
    </source>
</evidence>
<organism evidence="9 10">
    <name type="scientific">Ruminococcus champanellensis (strain DSM 18848 / JCM 17042 / KCTC 15320 / 18P13)</name>
    <dbReference type="NCBI Taxonomy" id="213810"/>
    <lineage>
        <taxon>Bacteria</taxon>
        <taxon>Bacillati</taxon>
        <taxon>Bacillota</taxon>
        <taxon>Clostridia</taxon>
        <taxon>Eubacteriales</taxon>
        <taxon>Oscillospiraceae</taxon>
        <taxon>Ruminococcus</taxon>
    </lineage>
</organism>
<protein>
    <submittedName>
        <fullName evidence="9">ABC-type antimicrobial peptide transport system, permease component</fullName>
    </submittedName>
</protein>
<dbReference type="GeneID" id="83156741"/>
<dbReference type="RefSeq" id="WP_015559007.1">
    <property type="nucleotide sequence ID" value="NC_021039.1"/>
</dbReference>
<gene>
    <name evidence="9" type="ordered locus">RUM_20780</name>
</gene>
<reference evidence="9" key="2">
    <citation type="submission" date="2010-03" db="EMBL/GenBank/DDBJ databases">
        <authorList>
            <person name="Pajon A."/>
        </authorList>
    </citation>
    <scope>NUCLEOTIDE SEQUENCE</scope>
    <source>
        <strain evidence="9">Type strain: 18P13</strain>
    </source>
</reference>
<dbReference type="PANTHER" id="PTHR30572:SF4">
    <property type="entry name" value="ABC TRANSPORTER PERMEASE YTRF"/>
    <property type="match status" value="1"/>
</dbReference>
<dbReference type="OrthoDB" id="9793166at2"/>
<feature type="transmembrane region" description="Helical" evidence="7">
    <location>
        <begin position="896"/>
        <end position="920"/>
    </location>
</feature>
<proteinExistence type="inferred from homology"/>
<keyword evidence="2" id="KW-1003">Cell membrane</keyword>
<comment type="similarity">
    <text evidence="6">Belongs to the ABC-4 integral membrane protein family.</text>
</comment>
<evidence type="ECO:0000256" key="5">
    <source>
        <dbReference type="ARBA" id="ARBA00023136"/>
    </source>
</evidence>
<evidence type="ECO:0000313" key="9">
    <source>
        <dbReference type="EMBL" id="CBL18101.1"/>
    </source>
</evidence>
<dbReference type="HOGENOM" id="CLU_010964_2_1_9"/>
<name>D4LEQ6_RUMC1</name>
<feature type="transmembrane region" description="Helical" evidence="7">
    <location>
        <begin position="866"/>
        <end position="890"/>
    </location>
</feature>
<evidence type="ECO:0000256" key="1">
    <source>
        <dbReference type="ARBA" id="ARBA00004651"/>
    </source>
</evidence>
<evidence type="ECO:0000259" key="8">
    <source>
        <dbReference type="Pfam" id="PF02687"/>
    </source>
</evidence>
<keyword evidence="5 7" id="KW-0472">Membrane</keyword>